<dbReference type="STRING" id="299467.A0A443SPD9"/>
<evidence type="ECO:0000313" key="3">
    <source>
        <dbReference type="Proteomes" id="UP000288716"/>
    </source>
</evidence>
<dbReference type="Gene3D" id="1.25.40.10">
    <property type="entry name" value="Tetratricopeptide repeat domain"/>
    <property type="match status" value="1"/>
</dbReference>
<dbReference type="SMART" id="SM00028">
    <property type="entry name" value="TPR"/>
    <property type="match status" value="2"/>
</dbReference>
<keyword evidence="2" id="KW-0687">Ribonucleoprotein</keyword>
<dbReference type="GO" id="GO:0003676">
    <property type="term" value="F:nucleic acid binding"/>
    <property type="evidence" value="ECO:0007669"/>
    <property type="project" value="InterPro"/>
</dbReference>
<dbReference type="OrthoDB" id="2017782at2759"/>
<dbReference type="SUPFAM" id="SSF54928">
    <property type="entry name" value="RNA-binding domain, RBD"/>
    <property type="match status" value="1"/>
</dbReference>
<feature type="compositionally biased region" description="Basic and acidic residues" evidence="1">
    <location>
        <begin position="504"/>
        <end position="518"/>
    </location>
</feature>
<dbReference type="EMBL" id="NCKV01000954">
    <property type="protein sequence ID" value="RWS29355.1"/>
    <property type="molecule type" value="Genomic_DNA"/>
</dbReference>
<keyword evidence="2" id="KW-0689">Ribosomal protein</keyword>
<name>A0A443SPD9_9ACAR</name>
<evidence type="ECO:0000256" key="1">
    <source>
        <dbReference type="SAM" id="MobiDB-lite"/>
    </source>
</evidence>
<feature type="region of interest" description="Disordered" evidence="1">
    <location>
        <begin position="419"/>
        <end position="540"/>
    </location>
</feature>
<protein>
    <submittedName>
        <fullName evidence="2">39S ribosomal protein L23-like protein</fullName>
    </submittedName>
</protein>
<dbReference type="GO" id="GO:0005840">
    <property type="term" value="C:ribosome"/>
    <property type="evidence" value="ECO:0007669"/>
    <property type="project" value="UniProtKB-KW"/>
</dbReference>
<dbReference type="InterPro" id="IPR011990">
    <property type="entry name" value="TPR-like_helical_dom_sf"/>
</dbReference>
<dbReference type="PANTHER" id="PTHR47678:SF4">
    <property type="entry name" value="SHOCK PROTEIN 70 (HSP70)-INTERACTING PROTEIN, PUTATIVE-RELATED"/>
    <property type="match status" value="1"/>
</dbReference>
<dbReference type="SUPFAM" id="SSF48452">
    <property type="entry name" value="TPR-like"/>
    <property type="match status" value="1"/>
</dbReference>
<dbReference type="PANTHER" id="PTHR47678">
    <property type="entry name" value="TETRATRICOPEPTIDE REPEAT PROTEIN 31"/>
    <property type="match status" value="1"/>
</dbReference>
<keyword evidence="3" id="KW-1185">Reference proteome</keyword>
<feature type="compositionally biased region" description="Basic and acidic residues" evidence="1">
    <location>
        <begin position="475"/>
        <end position="492"/>
    </location>
</feature>
<reference evidence="2 3" key="1">
    <citation type="journal article" date="2018" name="Gigascience">
        <title>Genomes of trombidid mites reveal novel predicted allergens and laterally-transferred genes associated with secondary metabolism.</title>
        <authorList>
            <person name="Dong X."/>
            <person name="Chaisiri K."/>
            <person name="Xia D."/>
            <person name="Armstrong S.D."/>
            <person name="Fang Y."/>
            <person name="Donnelly M.J."/>
            <person name="Kadowaki T."/>
            <person name="McGarry J.W."/>
            <person name="Darby A.C."/>
            <person name="Makepeace B.L."/>
        </authorList>
    </citation>
    <scope>NUCLEOTIDE SEQUENCE [LARGE SCALE GENOMIC DNA]</scope>
    <source>
        <strain evidence="2">UoL-UT</strain>
    </source>
</reference>
<gene>
    <name evidence="2" type="ORF">B4U80_02713</name>
</gene>
<organism evidence="2 3">
    <name type="scientific">Leptotrombidium deliense</name>
    <dbReference type="NCBI Taxonomy" id="299467"/>
    <lineage>
        <taxon>Eukaryota</taxon>
        <taxon>Metazoa</taxon>
        <taxon>Ecdysozoa</taxon>
        <taxon>Arthropoda</taxon>
        <taxon>Chelicerata</taxon>
        <taxon>Arachnida</taxon>
        <taxon>Acari</taxon>
        <taxon>Acariformes</taxon>
        <taxon>Trombidiformes</taxon>
        <taxon>Prostigmata</taxon>
        <taxon>Anystina</taxon>
        <taxon>Parasitengona</taxon>
        <taxon>Trombiculoidea</taxon>
        <taxon>Trombiculidae</taxon>
        <taxon>Leptotrombidium</taxon>
    </lineage>
</organism>
<dbReference type="InterPro" id="IPR035979">
    <property type="entry name" value="RBD_domain_sf"/>
</dbReference>
<dbReference type="InterPro" id="IPR019734">
    <property type="entry name" value="TPR_rpt"/>
</dbReference>
<comment type="caution">
    <text evidence="2">The sequence shown here is derived from an EMBL/GenBank/DDBJ whole genome shotgun (WGS) entry which is preliminary data.</text>
</comment>
<dbReference type="AlphaFoldDB" id="A0A443SPD9"/>
<dbReference type="Proteomes" id="UP000288716">
    <property type="component" value="Unassembled WGS sequence"/>
</dbReference>
<feature type="compositionally biased region" description="Polar residues" evidence="1">
    <location>
        <begin position="419"/>
        <end position="473"/>
    </location>
</feature>
<accession>A0A443SPD9</accession>
<evidence type="ECO:0000313" key="2">
    <source>
        <dbReference type="EMBL" id="RWS29355.1"/>
    </source>
</evidence>
<sequence>MNAAFGDLSASVQSNSNSTAVRLAERANAKAEYDKDYYGAIQLYNDAINHCSQDCRIYLNRCLCYVKLGLFQLALDDAQHAIKLNPTLAKCYFRKGQALFGLKKYNDAEIAFKEVLILDNDCPETNQELVKVRYEALLSLGFDETSSSFAAHKYESIQEATEALLSGSLHRNVDLGLNLGSAAAARNVRDIWTLEQINDTRSNQIANYGGLSSSTYARASNVGQLSGSPLINSNTNLRHDLAYISGLEQASEASPITSVQLTPFSLNGHISSNGINSTVNFTKTNSNSNINHRSVPFRGNEFGFGYNENNAIDCGNNILNTLNSSKCSISNNQQNNHQLNVSQSISENVFGPSTSRSININESESGEKVSANSSSNGYLYNPFNQLPDSKLIDAIVPNLMSSGHITAVKSVNALVNQNSNSESGENINTSVPTLTNTSDFNVQDGNSNESITQLHCSPSTAPITTARHPTSYSDIVKRTKKAEGTKTVKASETHSNLFSNGIDGRVENGDSGNDRKNGCESPSSGDSKDTKQSSGNTNANVISNVPTNLWGYNGLRVANVSNSCSKSTLLSLFSKHGNVKLIERINNKIVENNLWVYYDNPTSPVEAIIRLQGAVIEGISVNGSQPLQLYFAPTNDQKDLKFSRPKQPPDSKGECYYWRTTNCFSRNNCDLLHIPANKNIDAQIWMKMKEPKDNNQDGVSLNGGH</sequence>
<dbReference type="VEuPathDB" id="VectorBase:LDEU002685"/>
<proteinExistence type="predicted"/>